<comment type="caution">
    <text evidence="12">The sequence shown here is derived from an EMBL/GenBank/DDBJ whole genome shotgun (WGS) entry which is preliminary data.</text>
</comment>
<dbReference type="EMBL" id="WUMV01000009">
    <property type="protein sequence ID" value="MXN67010.1"/>
    <property type="molecule type" value="Genomic_DNA"/>
</dbReference>
<evidence type="ECO:0000256" key="7">
    <source>
        <dbReference type="ARBA" id="ARBA00022676"/>
    </source>
</evidence>
<evidence type="ECO:0000256" key="2">
    <source>
        <dbReference type="ARBA" id="ARBA00007868"/>
    </source>
</evidence>
<dbReference type="NCBIfam" id="TIGR00215">
    <property type="entry name" value="lpxB"/>
    <property type="match status" value="1"/>
</dbReference>
<comment type="similarity">
    <text evidence="2 11">Belongs to the LpxB family.</text>
</comment>
<proteinExistence type="inferred from homology"/>
<comment type="pathway">
    <text evidence="11">Bacterial outer membrane biogenesis; LPS lipid A biosynthesis.</text>
</comment>
<dbReference type="RefSeq" id="WP_160777254.1">
    <property type="nucleotide sequence ID" value="NZ_WUMV01000009.1"/>
</dbReference>
<keyword evidence="6 11" id="KW-0441">Lipid A biosynthesis</keyword>
<accession>A0A7X3LXP7</accession>
<evidence type="ECO:0000256" key="6">
    <source>
        <dbReference type="ARBA" id="ARBA00022556"/>
    </source>
</evidence>
<dbReference type="SUPFAM" id="SSF53756">
    <property type="entry name" value="UDP-Glycosyltransferase/glycogen phosphorylase"/>
    <property type="match status" value="1"/>
</dbReference>
<keyword evidence="9 11" id="KW-0443">Lipid metabolism</keyword>
<reference evidence="12 13" key="1">
    <citation type="submission" date="2019-12" db="EMBL/GenBank/DDBJ databases">
        <authorList>
            <person name="Li M."/>
        </authorList>
    </citation>
    <scope>NUCLEOTIDE SEQUENCE [LARGE SCALE GENOMIC DNA]</scope>
    <source>
        <strain evidence="12 13">GBMRC 2046</strain>
    </source>
</reference>
<protein>
    <recommendedName>
        <fullName evidence="4 11">Lipid-A-disaccharide synthase</fullName>
        <ecNumber evidence="3 11">2.4.1.182</ecNumber>
    </recommendedName>
</protein>
<dbReference type="HAMAP" id="MF_00392">
    <property type="entry name" value="LpxB"/>
    <property type="match status" value="1"/>
</dbReference>
<keyword evidence="13" id="KW-1185">Reference proteome</keyword>
<evidence type="ECO:0000313" key="13">
    <source>
        <dbReference type="Proteomes" id="UP000433101"/>
    </source>
</evidence>
<sequence>MADETAPPPFKVFIVVGEESGDQLGARLMHALKGIHRENVSFQGVGGERMAREGLQSIFSLSDIAVMGLTAVLQTLPTIIRRVHETVDAAVAAKPDVLVIIDSPDFTHNVAKRVRKRAPGIPIVDYVSPSVWAWRPGRARKMARYVDHLLAILPFEPDVHKRLGGPPTTYVGHPLVERLQDLRPAPGERPALAETERPTLLILPGSRRSEVSRLLEPFGKALEIVHRERPEVQVTLPAVPHLEGEIRKNTANWPVAVDIVVGEDAKFRAFRRAHAALAASGTVSLELAISAIPMAVAYKLDWFYRRIKDLNRIIKFAGVDSMVLPNIILGKNVVPEFLDDEASAESLAKVVLDLLHEGEARTRQLREFATLEDRMRLPDNLSQSGEAARIVTELARSRR</sequence>
<organism evidence="12 13">
    <name type="scientific">Stappia sediminis</name>
    <dbReference type="NCBI Taxonomy" id="2692190"/>
    <lineage>
        <taxon>Bacteria</taxon>
        <taxon>Pseudomonadati</taxon>
        <taxon>Pseudomonadota</taxon>
        <taxon>Alphaproteobacteria</taxon>
        <taxon>Hyphomicrobiales</taxon>
        <taxon>Stappiaceae</taxon>
        <taxon>Stappia</taxon>
    </lineage>
</organism>
<dbReference type="PANTHER" id="PTHR30372:SF4">
    <property type="entry name" value="LIPID-A-DISACCHARIDE SYNTHASE, MITOCHONDRIAL-RELATED"/>
    <property type="match status" value="1"/>
</dbReference>
<dbReference type="GO" id="GO:0016020">
    <property type="term" value="C:membrane"/>
    <property type="evidence" value="ECO:0007669"/>
    <property type="project" value="GOC"/>
</dbReference>
<dbReference type="GO" id="GO:0009245">
    <property type="term" value="P:lipid A biosynthetic process"/>
    <property type="evidence" value="ECO:0007669"/>
    <property type="project" value="UniProtKB-UniRule"/>
</dbReference>
<dbReference type="Pfam" id="PF02684">
    <property type="entry name" value="LpxB"/>
    <property type="match status" value="1"/>
</dbReference>
<keyword evidence="5 11" id="KW-0444">Lipid biosynthesis</keyword>
<evidence type="ECO:0000256" key="8">
    <source>
        <dbReference type="ARBA" id="ARBA00022679"/>
    </source>
</evidence>
<name>A0A7X3LXP7_9HYPH</name>
<dbReference type="GO" id="GO:0005543">
    <property type="term" value="F:phospholipid binding"/>
    <property type="evidence" value="ECO:0007669"/>
    <property type="project" value="TreeGrafter"/>
</dbReference>
<evidence type="ECO:0000313" key="12">
    <source>
        <dbReference type="EMBL" id="MXN67010.1"/>
    </source>
</evidence>
<evidence type="ECO:0000256" key="10">
    <source>
        <dbReference type="ARBA" id="ARBA00048975"/>
    </source>
</evidence>
<evidence type="ECO:0000256" key="4">
    <source>
        <dbReference type="ARBA" id="ARBA00020902"/>
    </source>
</evidence>
<evidence type="ECO:0000256" key="5">
    <source>
        <dbReference type="ARBA" id="ARBA00022516"/>
    </source>
</evidence>
<evidence type="ECO:0000256" key="1">
    <source>
        <dbReference type="ARBA" id="ARBA00002056"/>
    </source>
</evidence>
<dbReference type="Proteomes" id="UP000433101">
    <property type="component" value="Unassembled WGS sequence"/>
</dbReference>
<keyword evidence="7 11" id="KW-0328">Glycosyltransferase</keyword>
<dbReference type="InterPro" id="IPR003835">
    <property type="entry name" value="Glyco_trans_19"/>
</dbReference>
<dbReference type="UniPathway" id="UPA00973"/>
<dbReference type="GO" id="GO:0008915">
    <property type="term" value="F:lipid-A-disaccharide synthase activity"/>
    <property type="evidence" value="ECO:0007669"/>
    <property type="project" value="UniProtKB-UniRule"/>
</dbReference>
<keyword evidence="8 11" id="KW-0808">Transferase</keyword>
<comment type="function">
    <text evidence="1 11">Condensation of UDP-2,3-diacylglucosamine and 2,3-diacylglucosamine-1-phosphate to form lipid A disaccharide, a precursor of lipid A, a phosphorylated glycolipid that anchors the lipopolysaccharide to the outer membrane of the cell.</text>
</comment>
<evidence type="ECO:0000256" key="11">
    <source>
        <dbReference type="HAMAP-Rule" id="MF_00392"/>
    </source>
</evidence>
<evidence type="ECO:0000256" key="9">
    <source>
        <dbReference type="ARBA" id="ARBA00023098"/>
    </source>
</evidence>
<gene>
    <name evidence="11 12" type="primary">lpxB</name>
    <name evidence="12" type="ORF">GR183_19020</name>
</gene>
<dbReference type="AlphaFoldDB" id="A0A7X3LXP7"/>
<dbReference type="EC" id="2.4.1.182" evidence="3 11"/>
<evidence type="ECO:0000256" key="3">
    <source>
        <dbReference type="ARBA" id="ARBA00012687"/>
    </source>
</evidence>
<dbReference type="PANTHER" id="PTHR30372">
    <property type="entry name" value="LIPID-A-DISACCHARIDE SYNTHASE"/>
    <property type="match status" value="1"/>
</dbReference>
<comment type="catalytic activity">
    <reaction evidence="10 11">
        <text>a lipid X + a UDP-2-N,3-O-bis[(3R)-3-hydroxyacyl]-alpha-D-glucosamine = a lipid A disaccharide + UDP + H(+)</text>
        <dbReference type="Rhea" id="RHEA:67828"/>
        <dbReference type="ChEBI" id="CHEBI:15378"/>
        <dbReference type="ChEBI" id="CHEBI:58223"/>
        <dbReference type="ChEBI" id="CHEBI:137748"/>
        <dbReference type="ChEBI" id="CHEBI:176338"/>
        <dbReference type="ChEBI" id="CHEBI:176343"/>
        <dbReference type="EC" id="2.4.1.182"/>
    </reaction>
</comment>